<sequence>MTYQLSVAHQNQLRQCKKQHNYMSENIRLNKYIATLGICSRRKADELIAAREVKVNGNIITDMGTQVDPDKDTVTVENISHEPTTQNTEFVYIALNKPVDIISSSSSEQGTSVIDLITKEQYYKPKFEDDVLKLDGVRLYPVGRLDKDSEGLILLTNDGELTNELTHPRYEHEKEYEVTIDKKLMPDAKKLLTKGMLLKGEHYGGLQIVKEWNQGKRVVLTVILKEGKNRHIRKMLGQLGYNVSVLRRIRIGKLKLGTLTIGRWKFVKRSDII</sequence>
<evidence type="ECO:0000313" key="7">
    <source>
        <dbReference type="Proteomes" id="UP000230078"/>
    </source>
</evidence>
<dbReference type="InterPro" id="IPR018496">
    <property type="entry name" value="PsdUridine_synth_RsuA/RluB_CS"/>
</dbReference>
<dbReference type="InterPro" id="IPR000748">
    <property type="entry name" value="PsdUridine_synth_RsuA/RluB/E/F"/>
</dbReference>
<dbReference type="EMBL" id="PFPI01000012">
    <property type="protein sequence ID" value="PIZ93818.1"/>
    <property type="molecule type" value="Genomic_DNA"/>
</dbReference>
<feature type="domain" description="RNA-binding S4" evidence="5">
    <location>
        <begin position="27"/>
        <end position="89"/>
    </location>
</feature>
<dbReference type="EC" id="5.4.99.-" evidence="4"/>
<dbReference type="CDD" id="cd00165">
    <property type="entry name" value="S4"/>
    <property type="match status" value="1"/>
</dbReference>
<protein>
    <recommendedName>
        <fullName evidence="4">Pseudouridine synthase</fullName>
        <ecNumber evidence="4">5.4.99.-</ecNumber>
    </recommendedName>
</protein>
<dbReference type="Proteomes" id="UP000230078">
    <property type="component" value="Unassembled WGS sequence"/>
</dbReference>
<evidence type="ECO:0000313" key="6">
    <source>
        <dbReference type="EMBL" id="PIZ93818.1"/>
    </source>
</evidence>
<accession>A0A2M7V5F3</accession>
<evidence type="ECO:0000256" key="3">
    <source>
        <dbReference type="PROSITE-ProRule" id="PRU00182"/>
    </source>
</evidence>
<dbReference type="InterPro" id="IPR050343">
    <property type="entry name" value="RsuA_PseudoU_synthase"/>
</dbReference>
<dbReference type="InterPro" id="IPR020103">
    <property type="entry name" value="PsdUridine_synth_cat_dom_sf"/>
</dbReference>
<comment type="similarity">
    <text evidence="1 4">Belongs to the pseudouridine synthase RsuA family.</text>
</comment>
<name>A0A2M7V5F3_9BACT</name>
<dbReference type="PANTHER" id="PTHR47683">
    <property type="entry name" value="PSEUDOURIDINE SYNTHASE FAMILY PROTEIN-RELATED"/>
    <property type="match status" value="1"/>
</dbReference>
<evidence type="ECO:0000256" key="2">
    <source>
        <dbReference type="ARBA" id="ARBA00023235"/>
    </source>
</evidence>
<dbReference type="InterPro" id="IPR020094">
    <property type="entry name" value="TruA/RsuA/RluB/E/F_N"/>
</dbReference>
<dbReference type="Pfam" id="PF01479">
    <property type="entry name" value="S4"/>
    <property type="match status" value="1"/>
</dbReference>
<keyword evidence="3" id="KW-0694">RNA-binding</keyword>
<evidence type="ECO:0000256" key="1">
    <source>
        <dbReference type="ARBA" id="ARBA00008348"/>
    </source>
</evidence>
<dbReference type="AlphaFoldDB" id="A0A2M7V5F3"/>
<dbReference type="GO" id="GO:0120159">
    <property type="term" value="F:rRNA pseudouridine synthase activity"/>
    <property type="evidence" value="ECO:0007669"/>
    <property type="project" value="UniProtKB-ARBA"/>
</dbReference>
<dbReference type="InterPro" id="IPR042092">
    <property type="entry name" value="PsdUridine_s_RsuA/RluB/E/F_cat"/>
</dbReference>
<dbReference type="FunFam" id="3.10.290.10:FF:000003">
    <property type="entry name" value="Pseudouridine synthase"/>
    <property type="match status" value="1"/>
</dbReference>
<dbReference type="Pfam" id="PF00849">
    <property type="entry name" value="PseudoU_synth_2"/>
    <property type="match status" value="1"/>
</dbReference>
<organism evidence="6 7">
    <name type="scientific">Candidatus Magasanikbacteria bacterium CG_4_10_14_0_2_um_filter_41_31</name>
    <dbReference type="NCBI Taxonomy" id="1974639"/>
    <lineage>
        <taxon>Bacteria</taxon>
        <taxon>Candidatus Magasanikiibacteriota</taxon>
    </lineage>
</organism>
<comment type="caution">
    <text evidence="6">The sequence shown here is derived from an EMBL/GenBank/DDBJ whole genome shotgun (WGS) entry which is preliminary data.</text>
</comment>
<dbReference type="SUPFAM" id="SSF55174">
    <property type="entry name" value="Alpha-L RNA-binding motif"/>
    <property type="match status" value="1"/>
</dbReference>
<gene>
    <name evidence="6" type="ORF">COX83_00890</name>
</gene>
<dbReference type="Gene3D" id="3.10.290.10">
    <property type="entry name" value="RNA-binding S4 domain"/>
    <property type="match status" value="1"/>
</dbReference>
<dbReference type="GO" id="GO:0003723">
    <property type="term" value="F:RNA binding"/>
    <property type="evidence" value="ECO:0007669"/>
    <property type="project" value="UniProtKB-KW"/>
</dbReference>
<dbReference type="InterPro" id="IPR006145">
    <property type="entry name" value="PsdUridine_synth_RsuA/RluA"/>
</dbReference>
<dbReference type="SMART" id="SM00363">
    <property type="entry name" value="S4"/>
    <property type="match status" value="1"/>
</dbReference>
<dbReference type="PANTHER" id="PTHR47683:SF2">
    <property type="entry name" value="RNA-BINDING S4 DOMAIN-CONTAINING PROTEIN"/>
    <property type="match status" value="1"/>
</dbReference>
<dbReference type="InterPro" id="IPR002942">
    <property type="entry name" value="S4_RNA-bd"/>
</dbReference>
<evidence type="ECO:0000256" key="4">
    <source>
        <dbReference type="RuleBase" id="RU003887"/>
    </source>
</evidence>
<keyword evidence="2 4" id="KW-0413">Isomerase</keyword>
<dbReference type="PROSITE" id="PS01149">
    <property type="entry name" value="PSI_RSU"/>
    <property type="match status" value="1"/>
</dbReference>
<evidence type="ECO:0000259" key="5">
    <source>
        <dbReference type="SMART" id="SM00363"/>
    </source>
</evidence>
<dbReference type="InterPro" id="IPR036986">
    <property type="entry name" value="S4_RNA-bd_sf"/>
</dbReference>
<dbReference type="Gene3D" id="3.30.70.1560">
    <property type="entry name" value="Alpha-L RNA-binding motif"/>
    <property type="match status" value="1"/>
</dbReference>
<dbReference type="SUPFAM" id="SSF55120">
    <property type="entry name" value="Pseudouridine synthase"/>
    <property type="match status" value="1"/>
</dbReference>
<dbReference type="NCBIfam" id="TIGR00093">
    <property type="entry name" value="pseudouridine synthase"/>
    <property type="match status" value="1"/>
</dbReference>
<dbReference type="Gene3D" id="3.30.70.580">
    <property type="entry name" value="Pseudouridine synthase I, catalytic domain, N-terminal subdomain"/>
    <property type="match status" value="1"/>
</dbReference>
<reference evidence="7" key="1">
    <citation type="submission" date="2017-09" db="EMBL/GenBank/DDBJ databases">
        <title>Depth-based differentiation of microbial function through sediment-hosted aquifers and enrichment of novel symbionts in the deep terrestrial subsurface.</title>
        <authorList>
            <person name="Probst A.J."/>
            <person name="Ladd B."/>
            <person name="Jarett J.K."/>
            <person name="Geller-Mcgrath D.E."/>
            <person name="Sieber C.M.K."/>
            <person name="Emerson J.B."/>
            <person name="Anantharaman K."/>
            <person name="Thomas B.C."/>
            <person name="Malmstrom R."/>
            <person name="Stieglmeier M."/>
            <person name="Klingl A."/>
            <person name="Woyke T."/>
            <person name="Ryan C.M."/>
            <person name="Banfield J.F."/>
        </authorList>
    </citation>
    <scope>NUCLEOTIDE SEQUENCE [LARGE SCALE GENOMIC DNA]</scope>
</reference>
<dbReference type="PROSITE" id="PS50889">
    <property type="entry name" value="S4"/>
    <property type="match status" value="1"/>
</dbReference>
<dbReference type="GO" id="GO:0000455">
    <property type="term" value="P:enzyme-directed rRNA pseudouridine synthesis"/>
    <property type="evidence" value="ECO:0007669"/>
    <property type="project" value="UniProtKB-ARBA"/>
</dbReference>
<proteinExistence type="inferred from homology"/>